<dbReference type="InterPro" id="IPR017932">
    <property type="entry name" value="GATase_2_dom"/>
</dbReference>
<evidence type="ECO:0000256" key="5">
    <source>
        <dbReference type="ARBA" id="ARBA00022741"/>
    </source>
</evidence>
<evidence type="ECO:0000256" key="3">
    <source>
        <dbReference type="ARBA" id="ARBA00022598"/>
    </source>
</evidence>
<dbReference type="Gene3D" id="3.60.20.10">
    <property type="entry name" value="Glutamine Phosphoribosylpyrophosphate, subunit 1, domain 1"/>
    <property type="match status" value="1"/>
</dbReference>
<comment type="similarity">
    <text evidence="1">Belongs to the asparagine synthetase family.</text>
</comment>
<evidence type="ECO:0000256" key="4">
    <source>
        <dbReference type="ARBA" id="ARBA00022605"/>
    </source>
</evidence>
<keyword evidence="5 11" id="KW-0547">Nucleotide-binding</keyword>
<dbReference type="PROSITE" id="PS51278">
    <property type="entry name" value="GATASE_TYPE_2"/>
    <property type="match status" value="1"/>
</dbReference>
<dbReference type="EMBL" id="BONZ01000101">
    <property type="protein sequence ID" value="GIH20607.1"/>
    <property type="molecule type" value="Genomic_DNA"/>
</dbReference>
<evidence type="ECO:0000256" key="2">
    <source>
        <dbReference type="ARBA" id="ARBA00012737"/>
    </source>
</evidence>
<evidence type="ECO:0000256" key="11">
    <source>
        <dbReference type="PIRSR" id="PIRSR001589-2"/>
    </source>
</evidence>
<proteinExistence type="inferred from homology"/>
<dbReference type="EC" id="6.3.5.4" evidence="2"/>
<dbReference type="GO" id="GO:0005829">
    <property type="term" value="C:cytosol"/>
    <property type="evidence" value="ECO:0007669"/>
    <property type="project" value="TreeGrafter"/>
</dbReference>
<feature type="binding site" evidence="11">
    <location>
        <position position="90"/>
    </location>
    <ligand>
        <name>L-glutamine</name>
        <dbReference type="ChEBI" id="CHEBI:58359"/>
    </ligand>
</feature>
<dbReference type="CDD" id="cd01991">
    <property type="entry name" value="Asn_synthase_B_C"/>
    <property type="match status" value="1"/>
</dbReference>
<dbReference type="PANTHER" id="PTHR11772:SF2">
    <property type="entry name" value="ASPARAGINE SYNTHETASE [GLUTAMINE-HYDROLYZING]"/>
    <property type="match status" value="1"/>
</dbReference>
<organism evidence="14 15">
    <name type="scientific">Rugosimonospora africana</name>
    <dbReference type="NCBI Taxonomy" id="556532"/>
    <lineage>
        <taxon>Bacteria</taxon>
        <taxon>Bacillati</taxon>
        <taxon>Actinomycetota</taxon>
        <taxon>Actinomycetes</taxon>
        <taxon>Micromonosporales</taxon>
        <taxon>Micromonosporaceae</taxon>
        <taxon>Rugosimonospora</taxon>
    </lineage>
</organism>
<dbReference type="GO" id="GO:0005524">
    <property type="term" value="F:ATP binding"/>
    <property type="evidence" value="ECO:0007669"/>
    <property type="project" value="UniProtKB-KW"/>
</dbReference>
<comment type="caution">
    <text evidence="14">The sequence shown here is derived from an EMBL/GenBank/DDBJ whole genome shotgun (WGS) entry which is preliminary data.</text>
</comment>
<evidence type="ECO:0000256" key="7">
    <source>
        <dbReference type="ARBA" id="ARBA00022888"/>
    </source>
</evidence>
<dbReference type="InterPro" id="IPR033738">
    <property type="entry name" value="AsnB_N"/>
</dbReference>
<dbReference type="InterPro" id="IPR029055">
    <property type="entry name" value="Ntn_hydrolases_N"/>
</dbReference>
<evidence type="ECO:0000256" key="1">
    <source>
        <dbReference type="ARBA" id="ARBA00005752"/>
    </source>
</evidence>
<dbReference type="InterPro" id="IPR001962">
    <property type="entry name" value="Asn_synthase"/>
</dbReference>
<reference evidence="14" key="1">
    <citation type="submission" date="2021-01" db="EMBL/GenBank/DDBJ databases">
        <title>Whole genome shotgun sequence of Rugosimonospora africana NBRC 104875.</title>
        <authorList>
            <person name="Komaki H."/>
            <person name="Tamura T."/>
        </authorList>
    </citation>
    <scope>NUCLEOTIDE SEQUENCE</scope>
    <source>
        <strain evidence="14">NBRC 104875</strain>
    </source>
</reference>
<dbReference type="SUPFAM" id="SSF56235">
    <property type="entry name" value="N-terminal nucleophile aminohydrolases (Ntn hydrolases)"/>
    <property type="match status" value="1"/>
</dbReference>
<dbReference type="CDD" id="cd00712">
    <property type="entry name" value="AsnB"/>
    <property type="match status" value="1"/>
</dbReference>
<evidence type="ECO:0000256" key="12">
    <source>
        <dbReference type="PIRSR" id="PIRSR001589-3"/>
    </source>
</evidence>
<evidence type="ECO:0000259" key="13">
    <source>
        <dbReference type="PROSITE" id="PS51278"/>
    </source>
</evidence>
<feature type="site" description="Important for beta-aspartyl-AMP intermediate formation" evidence="12">
    <location>
        <position position="331"/>
    </location>
</feature>
<dbReference type="PIRSF" id="PIRSF001589">
    <property type="entry name" value="Asn_synthetase_glu-h"/>
    <property type="match status" value="1"/>
</dbReference>
<evidence type="ECO:0000313" key="15">
    <source>
        <dbReference type="Proteomes" id="UP000642748"/>
    </source>
</evidence>
<name>A0A8J3VVF6_9ACTN</name>
<dbReference type="Proteomes" id="UP000642748">
    <property type="component" value="Unassembled WGS sequence"/>
</dbReference>
<dbReference type="PANTHER" id="PTHR11772">
    <property type="entry name" value="ASPARAGINE SYNTHETASE"/>
    <property type="match status" value="1"/>
</dbReference>
<comment type="catalytic activity">
    <reaction evidence="10">
        <text>L-aspartate + L-glutamine + ATP + H2O = L-asparagine + L-glutamate + AMP + diphosphate + H(+)</text>
        <dbReference type="Rhea" id="RHEA:12228"/>
        <dbReference type="ChEBI" id="CHEBI:15377"/>
        <dbReference type="ChEBI" id="CHEBI:15378"/>
        <dbReference type="ChEBI" id="CHEBI:29985"/>
        <dbReference type="ChEBI" id="CHEBI:29991"/>
        <dbReference type="ChEBI" id="CHEBI:30616"/>
        <dbReference type="ChEBI" id="CHEBI:33019"/>
        <dbReference type="ChEBI" id="CHEBI:58048"/>
        <dbReference type="ChEBI" id="CHEBI:58359"/>
        <dbReference type="ChEBI" id="CHEBI:456215"/>
        <dbReference type="EC" id="6.3.5.4"/>
    </reaction>
</comment>
<feature type="domain" description="Glutamine amidotransferase type-2" evidence="13">
    <location>
        <begin position="1"/>
        <end position="176"/>
    </location>
</feature>
<dbReference type="InterPro" id="IPR014729">
    <property type="entry name" value="Rossmann-like_a/b/a_fold"/>
</dbReference>
<keyword evidence="7" id="KW-0061">Asparagine biosynthesis</keyword>
<comment type="pathway">
    <text evidence="9">Amino-acid biosynthesis.</text>
</comment>
<evidence type="ECO:0000256" key="9">
    <source>
        <dbReference type="ARBA" id="ARBA00029440"/>
    </source>
</evidence>
<evidence type="ECO:0000256" key="6">
    <source>
        <dbReference type="ARBA" id="ARBA00022840"/>
    </source>
</evidence>
<keyword evidence="8" id="KW-0315">Glutamine amidotransferase</keyword>
<keyword evidence="3" id="KW-0436">Ligase</keyword>
<dbReference type="InterPro" id="IPR006426">
    <property type="entry name" value="Asn_synth_AEB"/>
</dbReference>
<dbReference type="Pfam" id="PF13537">
    <property type="entry name" value="GATase_7"/>
    <property type="match status" value="1"/>
</dbReference>
<evidence type="ECO:0000256" key="10">
    <source>
        <dbReference type="ARBA" id="ARBA00048741"/>
    </source>
</evidence>
<accession>A0A8J3VVF6</accession>
<dbReference type="GO" id="GO:0004066">
    <property type="term" value="F:asparagine synthase (glutamine-hydrolyzing) activity"/>
    <property type="evidence" value="ECO:0007669"/>
    <property type="project" value="UniProtKB-EC"/>
</dbReference>
<evidence type="ECO:0000256" key="8">
    <source>
        <dbReference type="ARBA" id="ARBA00022962"/>
    </source>
</evidence>
<dbReference type="GO" id="GO:0006529">
    <property type="term" value="P:asparagine biosynthetic process"/>
    <property type="evidence" value="ECO:0007669"/>
    <property type="project" value="UniProtKB-KW"/>
</dbReference>
<gene>
    <name evidence="14" type="ORF">Raf01_87790</name>
</gene>
<keyword evidence="6 11" id="KW-0067">ATP-binding</keyword>
<dbReference type="AlphaFoldDB" id="A0A8J3VVF6"/>
<keyword evidence="4" id="KW-0028">Amino-acid biosynthesis</keyword>
<sequence>MAAGPDPDRAEFQHLMEYLAGRGEVEEMLAEDGLLAGVHRLRIVDRQRAVQPWRSRDGRLVLCYNGEVFNHRQLRAELAAGCGPARSESDTEVVLEAFRQWGPEAVGRFRGEFAFAIAERDTGDVYLARDPLGVKPLYWSRARGRLYVASEAKALVPVGAAIREVPPGHHGWSRRQGEPVLSPYADLNRLGESQPRVDDPDEAAKLVRAAIEDSIRVRVDTDLTVGVILSGGLDSSLTLLTVREAHPDCVAFTVGTPDSPDLAYARRLTAELDVPHEVIELRPRDVRAEEIREAIRMAELTEYGDIINAVVSVPLFRRVHETGVKVVLTGDGSDELFGGYPMYHEVGPASARRLFLHKIANLYRTELQRVDRTSMGQGVEARVPFLDLALVELAMRLPVELKVRDGQEKWIVRQAFADVLPDYIRTRPKNPMSYSTGLHDRARLYKPRFARLHREMGYDLLEPIRRDFDSVLMKCGNDLDRALGQIAARQDYTLLEHARDLAGALRWNARAMMRRKAMATVPPSAPPADRTVEPSV</sequence>
<dbReference type="SUPFAM" id="SSF52402">
    <property type="entry name" value="Adenine nucleotide alpha hydrolases-like"/>
    <property type="match status" value="1"/>
</dbReference>
<protein>
    <recommendedName>
        <fullName evidence="2">asparagine synthase (glutamine-hydrolyzing)</fullName>
        <ecNumber evidence="2">6.3.5.4</ecNumber>
    </recommendedName>
</protein>
<dbReference type="Pfam" id="PF00733">
    <property type="entry name" value="Asn_synthase"/>
    <property type="match status" value="2"/>
</dbReference>
<dbReference type="Gene3D" id="3.40.50.620">
    <property type="entry name" value="HUPs"/>
    <property type="match status" value="1"/>
</dbReference>
<keyword evidence="15" id="KW-1185">Reference proteome</keyword>
<feature type="binding site" evidence="11">
    <location>
        <position position="254"/>
    </location>
    <ligand>
        <name>ATP</name>
        <dbReference type="ChEBI" id="CHEBI:30616"/>
    </ligand>
</feature>
<dbReference type="InterPro" id="IPR050795">
    <property type="entry name" value="Asn_Synthetase"/>
</dbReference>
<evidence type="ECO:0000313" key="14">
    <source>
        <dbReference type="EMBL" id="GIH20607.1"/>
    </source>
</evidence>